<dbReference type="PANTHER" id="PTHR19302">
    <property type="entry name" value="GAMMA TUBULIN COMPLEX PROTEIN"/>
    <property type="match status" value="1"/>
</dbReference>
<dbReference type="GO" id="GO:0005874">
    <property type="term" value="C:microtubule"/>
    <property type="evidence" value="ECO:0007669"/>
    <property type="project" value="UniProtKB-KW"/>
</dbReference>
<evidence type="ECO:0000256" key="2">
    <source>
        <dbReference type="ARBA" id="ARBA00010337"/>
    </source>
</evidence>
<evidence type="ECO:0000259" key="8">
    <source>
        <dbReference type="Pfam" id="PF17681"/>
    </source>
</evidence>
<organism>
    <name type="scientific">Pediculus humanus subsp. corporis</name>
    <name type="common">Body louse</name>
    <dbReference type="NCBI Taxonomy" id="121224"/>
    <lineage>
        <taxon>Eukaryota</taxon>
        <taxon>Metazoa</taxon>
        <taxon>Ecdysozoa</taxon>
        <taxon>Arthropoda</taxon>
        <taxon>Hexapoda</taxon>
        <taxon>Insecta</taxon>
        <taxon>Pterygota</taxon>
        <taxon>Neoptera</taxon>
        <taxon>Paraneoptera</taxon>
        <taxon>Psocodea</taxon>
        <taxon>Troctomorpha</taxon>
        <taxon>Phthiraptera</taxon>
        <taxon>Anoplura</taxon>
        <taxon>Pediculidae</taxon>
        <taxon>Pediculus</taxon>
    </lineage>
</organism>
<dbReference type="FunCoup" id="E0VQY3">
    <property type="interactions" value="1399"/>
</dbReference>
<comment type="similarity">
    <text evidence="2 6">Belongs to the TUBGCP family.</text>
</comment>
<dbReference type="InterPro" id="IPR042241">
    <property type="entry name" value="GCP_C_sf"/>
</dbReference>
<dbReference type="HOGENOM" id="CLU_012029_0_0_1"/>
<dbReference type="Gene3D" id="1.20.120.1900">
    <property type="entry name" value="Gamma-tubulin complex, C-terminal domain"/>
    <property type="match status" value="1"/>
</dbReference>
<keyword evidence="11" id="KW-1185">Reference proteome</keyword>
<evidence type="ECO:0000256" key="1">
    <source>
        <dbReference type="ARBA" id="ARBA00004267"/>
    </source>
</evidence>
<dbReference type="Pfam" id="PF04130">
    <property type="entry name" value="GCP_C_terminal"/>
    <property type="match status" value="1"/>
</dbReference>
<accession>E0VQY3</accession>
<keyword evidence="3 6" id="KW-0963">Cytoplasm</keyword>
<dbReference type="Proteomes" id="UP000009046">
    <property type="component" value="Unassembled WGS sequence"/>
</dbReference>
<dbReference type="CTD" id="8237532"/>
<dbReference type="GO" id="GO:0007020">
    <property type="term" value="P:microtubule nucleation"/>
    <property type="evidence" value="ECO:0007669"/>
    <property type="project" value="InterPro"/>
</dbReference>
<evidence type="ECO:0000256" key="4">
    <source>
        <dbReference type="ARBA" id="ARBA00022701"/>
    </source>
</evidence>
<dbReference type="EMBL" id="DS235442">
    <property type="protein sequence ID" value="EEB15789.1"/>
    <property type="molecule type" value="Genomic_DNA"/>
</dbReference>
<comment type="subcellular location">
    <subcellularLocation>
        <location evidence="1 6">Cytoplasm</location>
        <location evidence="1 6">Cytoskeleton</location>
        <location evidence="1 6">Microtubule organizing center</location>
    </subcellularLocation>
</comment>
<name>E0VQY3_PEDHC</name>
<dbReference type="InterPro" id="IPR040457">
    <property type="entry name" value="GCP_C"/>
</dbReference>
<dbReference type="GO" id="GO:0051321">
    <property type="term" value="P:meiotic cell cycle"/>
    <property type="evidence" value="ECO:0007669"/>
    <property type="project" value="TreeGrafter"/>
</dbReference>
<protein>
    <recommendedName>
        <fullName evidence="6">Gamma-tubulin complex component</fullName>
    </recommendedName>
</protein>
<dbReference type="PANTHER" id="PTHR19302:SF27">
    <property type="entry name" value="GAMMA-TUBULIN COMPLEX COMPONENT 4"/>
    <property type="match status" value="1"/>
</dbReference>
<feature type="domain" description="Gamma tubulin complex component C-terminal" evidence="7">
    <location>
        <begin position="302"/>
        <end position="601"/>
    </location>
</feature>
<keyword evidence="5 6" id="KW-0206">Cytoskeleton</keyword>
<dbReference type="EnsemblMetazoa" id="PHUM389140-RA">
    <property type="protein sequence ID" value="PHUM389140-PA"/>
    <property type="gene ID" value="PHUM389140"/>
</dbReference>
<dbReference type="InterPro" id="IPR041470">
    <property type="entry name" value="GCP_N"/>
</dbReference>
<evidence type="ECO:0000256" key="3">
    <source>
        <dbReference type="ARBA" id="ARBA00022490"/>
    </source>
</evidence>
<dbReference type="InParanoid" id="E0VQY3"/>
<evidence type="ECO:0000313" key="10">
    <source>
        <dbReference type="EnsemblMetazoa" id="PHUM389140-PA"/>
    </source>
</evidence>
<proteinExistence type="inferred from homology"/>
<dbReference type="InterPro" id="IPR007259">
    <property type="entry name" value="GCP"/>
</dbReference>
<dbReference type="RefSeq" id="XP_002428527.1">
    <property type="nucleotide sequence ID" value="XM_002428482.1"/>
</dbReference>
<evidence type="ECO:0000259" key="7">
    <source>
        <dbReference type="Pfam" id="PF04130"/>
    </source>
</evidence>
<evidence type="ECO:0000256" key="5">
    <source>
        <dbReference type="ARBA" id="ARBA00023212"/>
    </source>
</evidence>
<dbReference type="GO" id="GO:0000278">
    <property type="term" value="P:mitotic cell cycle"/>
    <property type="evidence" value="ECO:0007669"/>
    <property type="project" value="TreeGrafter"/>
</dbReference>
<dbReference type="GO" id="GO:0000930">
    <property type="term" value="C:gamma-tubulin complex"/>
    <property type="evidence" value="ECO:0007669"/>
    <property type="project" value="TreeGrafter"/>
</dbReference>
<dbReference type="STRING" id="121224.E0VQY3"/>
<dbReference type="eggNOG" id="KOG2065">
    <property type="taxonomic scope" value="Eukaryota"/>
</dbReference>
<dbReference type="GO" id="GO:0051011">
    <property type="term" value="F:microtubule minus-end binding"/>
    <property type="evidence" value="ECO:0007669"/>
    <property type="project" value="TreeGrafter"/>
</dbReference>
<dbReference type="VEuPathDB" id="VectorBase:PHUM389140"/>
<keyword evidence="4 6" id="KW-0493">Microtubule</keyword>
<dbReference type="OMA" id="QLSMWLL"/>
<reference evidence="10" key="3">
    <citation type="submission" date="2020-05" db="UniProtKB">
        <authorList>
            <consortium name="EnsemblMetazoa"/>
        </authorList>
    </citation>
    <scope>IDENTIFICATION</scope>
    <source>
        <strain evidence="10">USDA</strain>
    </source>
</reference>
<dbReference type="EMBL" id="AAZO01004553">
    <property type="status" value="NOT_ANNOTATED_CDS"/>
    <property type="molecule type" value="Genomic_DNA"/>
</dbReference>
<dbReference type="GeneID" id="8237532"/>
<dbReference type="OrthoDB" id="78652at2759"/>
<dbReference type="GO" id="GO:0000922">
    <property type="term" value="C:spindle pole"/>
    <property type="evidence" value="ECO:0007669"/>
    <property type="project" value="InterPro"/>
</dbReference>
<dbReference type="AlphaFoldDB" id="E0VQY3"/>
<reference evidence="9" key="2">
    <citation type="submission" date="2007-04" db="EMBL/GenBank/DDBJ databases">
        <title>The genome of the human body louse.</title>
        <authorList>
            <consortium name="The Human Body Louse Genome Consortium"/>
            <person name="Kirkness E."/>
            <person name="Walenz B."/>
            <person name="Hass B."/>
            <person name="Bruggner R."/>
            <person name="Strausberg R."/>
        </authorList>
    </citation>
    <scope>NUCLEOTIDE SEQUENCE</scope>
    <source>
        <strain evidence="9">USDA</strain>
    </source>
</reference>
<reference evidence="9" key="1">
    <citation type="submission" date="2007-04" db="EMBL/GenBank/DDBJ databases">
        <title>Annotation of Pediculus humanus corporis strain USDA.</title>
        <authorList>
            <person name="Kirkness E."/>
            <person name="Hannick L."/>
            <person name="Hass B."/>
            <person name="Bruggner R."/>
            <person name="Lawson D."/>
            <person name="Bidwell S."/>
            <person name="Joardar V."/>
            <person name="Caler E."/>
            <person name="Walenz B."/>
            <person name="Inman J."/>
            <person name="Schobel S."/>
            <person name="Galinsky K."/>
            <person name="Amedeo P."/>
            <person name="Strausberg R."/>
        </authorList>
    </citation>
    <scope>NUCLEOTIDE SEQUENCE</scope>
    <source>
        <strain evidence="9">USDA</strain>
    </source>
</reference>
<evidence type="ECO:0000313" key="11">
    <source>
        <dbReference type="Proteomes" id="UP000009046"/>
    </source>
</evidence>
<gene>
    <name evidence="10" type="primary">8237532</name>
    <name evidence="9" type="ORF">Phum_PHUM389140</name>
</gene>
<dbReference type="GO" id="GO:0031122">
    <property type="term" value="P:cytoplasmic microtubule organization"/>
    <property type="evidence" value="ECO:0007669"/>
    <property type="project" value="TreeGrafter"/>
</dbReference>
<dbReference type="GO" id="GO:0051225">
    <property type="term" value="P:spindle assembly"/>
    <property type="evidence" value="ECO:0007669"/>
    <property type="project" value="TreeGrafter"/>
</dbReference>
<feature type="domain" description="Gamma tubulin complex component protein N-terminal" evidence="8">
    <location>
        <begin position="16"/>
        <end position="293"/>
    </location>
</feature>
<dbReference type="KEGG" id="phu:Phum_PHUM389140"/>
<dbReference type="Pfam" id="PF17681">
    <property type="entry name" value="GCP_N_terminal"/>
    <property type="match status" value="1"/>
</dbReference>
<evidence type="ECO:0000313" key="9">
    <source>
        <dbReference type="EMBL" id="EEB15789.1"/>
    </source>
</evidence>
<sequence>MHNVHLIGYLPIHYKLLHISEAVLLERILSLGQNYVKLKEYIDLIKSQQFKDNDKIGLYILAFAEFLSFALGPYWDDIVLLENEILSQSHNSLHFIWSKMHRHTDLLSGLLSLVISIKSQNSYGCLILQHLHQILISDVGPTRNAVVLIIEGINEIFFRQISSWMLYGDLLDTQNEFFIHESSLKANENTPFEKYCLNCNMLPSHIDISLALKILRVGQTVLFLRSNPKYLVNEEWEEKRSEICVDKSGLFGEKEREMQEKIADLRHLSRWNENGKVNNVVSQVSSCVTLQLWILAVQDAKLIEQFHLINDFFLLGRGELFYEFVTQADRYLSSKSVPVSFDLNLLLQESARKVLIKEETLQRLSLELVDGLSEKNKDESEGEWNQLYVKYHVPWPLHLLFTKETLKLYNKIFRFLLRLKKIEVKLEKFGFSINLKREFYLYLYDEDNLKKRQLHRNLWFLVSNLQYYFHVDVLNTQFMILLNEIETSKDFDKILNAHAIFLGNLNRQLFLCADQTENKIQNPIKRSIIKILELCDEYCYLVEYQSGLEKREEKINCMLTRFEAFVEFLLNHLSGINSQVVHSSSQHLSQFLLRLDFNSFFSNRFSSSLSAVYY</sequence>
<dbReference type="GO" id="GO:0043015">
    <property type="term" value="F:gamma-tubulin binding"/>
    <property type="evidence" value="ECO:0007669"/>
    <property type="project" value="InterPro"/>
</dbReference>
<evidence type="ECO:0000256" key="6">
    <source>
        <dbReference type="RuleBase" id="RU363050"/>
    </source>
</evidence>